<feature type="transmembrane region" description="Helical" evidence="1">
    <location>
        <begin position="42"/>
        <end position="66"/>
    </location>
</feature>
<name>A0ABZ0IX57_9BACT</name>
<keyword evidence="1" id="KW-0472">Membrane</keyword>
<dbReference type="Proteomes" id="UP001302349">
    <property type="component" value="Chromosome"/>
</dbReference>
<accession>A0ABZ0IX57</accession>
<dbReference type="EMBL" id="CP136051">
    <property type="protein sequence ID" value="WOK09221.1"/>
    <property type="molecule type" value="Genomic_DNA"/>
</dbReference>
<evidence type="ECO:0008006" key="4">
    <source>
        <dbReference type="Google" id="ProtNLM"/>
    </source>
</evidence>
<keyword evidence="1" id="KW-1133">Transmembrane helix</keyword>
<keyword evidence="1" id="KW-0812">Transmembrane</keyword>
<feature type="transmembrane region" description="Helical" evidence="1">
    <location>
        <begin position="12"/>
        <end position="30"/>
    </location>
</feature>
<sequence length="215" mass="23037">MDSRLEKSSGIAIIIGSVFMVLTMVLHPAGGNSAHIRQMSDIIIASHSLAILSIIVLCYGLLGLAIKLKSDIVLSYGGAVLFAFSAVAVMMAAALNGLAVPFFLERMGEITSENNDLIRAVLIYNYSLNKAFDLIFILAMSGAAVLWSWAIVRTGLLKKWLGWLGLVVGILAIAMTLFGFVFTDLEGLRIFIGAFVIWLLAVGVALAKTSVTLQT</sequence>
<keyword evidence="3" id="KW-1185">Reference proteome</keyword>
<evidence type="ECO:0000313" key="2">
    <source>
        <dbReference type="EMBL" id="WOK09221.1"/>
    </source>
</evidence>
<organism evidence="2 3">
    <name type="scientific">Imperialibacter roseus</name>
    <dbReference type="NCBI Taxonomy" id="1324217"/>
    <lineage>
        <taxon>Bacteria</taxon>
        <taxon>Pseudomonadati</taxon>
        <taxon>Bacteroidota</taxon>
        <taxon>Cytophagia</taxon>
        <taxon>Cytophagales</taxon>
        <taxon>Flammeovirgaceae</taxon>
        <taxon>Imperialibacter</taxon>
    </lineage>
</organism>
<gene>
    <name evidence="2" type="ORF">RT717_11290</name>
</gene>
<protein>
    <recommendedName>
        <fullName evidence="4">DUF4386 family protein</fullName>
    </recommendedName>
</protein>
<dbReference type="RefSeq" id="WP_317491841.1">
    <property type="nucleotide sequence ID" value="NZ_CP136051.1"/>
</dbReference>
<evidence type="ECO:0000256" key="1">
    <source>
        <dbReference type="SAM" id="Phobius"/>
    </source>
</evidence>
<reference evidence="2 3" key="1">
    <citation type="journal article" date="2023" name="Microbiol. Resour. Announc.">
        <title>Complete Genome Sequence of Imperialibacter roseus strain P4T.</title>
        <authorList>
            <person name="Tizabi D.R."/>
            <person name="Bachvaroff T."/>
            <person name="Hill R.T."/>
        </authorList>
    </citation>
    <scope>NUCLEOTIDE SEQUENCE [LARGE SCALE GENOMIC DNA]</scope>
    <source>
        <strain evidence="2 3">P4T</strain>
    </source>
</reference>
<feature type="transmembrane region" description="Helical" evidence="1">
    <location>
        <begin position="188"/>
        <end position="207"/>
    </location>
</feature>
<feature type="transmembrane region" description="Helical" evidence="1">
    <location>
        <begin position="161"/>
        <end position="182"/>
    </location>
</feature>
<feature type="transmembrane region" description="Helical" evidence="1">
    <location>
        <begin position="134"/>
        <end position="152"/>
    </location>
</feature>
<evidence type="ECO:0000313" key="3">
    <source>
        <dbReference type="Proteomes" id="UP001302349"/>
    </source>
</evidence>
<feature type="transmembrane region" description="Helical" evidence="1">
    <location>
        <begin position="78"/>
        <end position="104"/>
    </location>
</feature>
<proteinExistence type="predicted"/>